<dbReference type="FunFam" id="1.10.10.10:FF:000214">
    <property type="entry name" value="Methylated-DNA--protein-cysteine methyltransferase"/>
    <property type="match status" value="1"/>
</dbReference>
<evidence type="ECO:0000313" key="10">
    <source>
        <dbReference type="EMBL" id="REG06174.1"/>
    </source>
</evidence>
<dbReference type="CDD" id="cd06445">
    <property type="entry name" value="ATase"/>
    <property type="match status" value="1"/>
</dbReference>
<reference evidence="10 11" key="1">
    <citation type="submission" date="2018-08" db="EMBL/GenBank/DDBJ databases">
        <title>Genomic Encyclopedia of Type Strains, Phase IV (KMG-IV): sequencing the most valuable type-strain genomes for metagenomic binning, comparative biology and taxonomic classification.</title>
        <authorList>
            <person name="Goeker M."/>
        </authorList>
    </citation>
    <scope>NUCLEOTIDE SEQUENCE [LARGE SCALE GENOMIC DNA]</scope>
    <source>
        <strain evidence="10 11">DSM 23923</strain>
    </source>
</reference>
<evidence type="ECO:0000256" key="5">
    <source>
        <dbReference type="ARBA" id="ARBA00022679"/>
    </source>
</evidence>
<evidence type="ECO:0000256" key="2">
    <source>
        <dbReference type="ARBA" id="ARBA00008711"/>
    </source>
</evidence>
<evidence type="ECO:0000256" key="1">
    <source>
        <dbReference type="ARBA" id="ARBA00001286"/>
    </source>
</evidence>
<dbReference type="RefSeq" id="WP_116225874.1">
    <property type="nucleotide sequence ID" value="NZ_AP018437.1"/>
</dbReference>
<proteinExistence type="inferred from homology"/>
<dbReference type="InterPro" id="IPR036388">
    <property type="entry name" value="WH-like_DNA-bd_sf"/>
</dbReference>
<keyword evidence="7" id="KW-0234">DNA repair</keyword>
<dbReference type="GO" id="GO:0003908">
    <property type="term" value="F:methylated-DNA-[protein]-cysteine S-methyltransferase activity"/>
    <property type="evidence" value="ECO:0007669"/>
    <property type="project" value="UniProtKB-EC"/>
</dbReference>
<keyword evidence="11" id="KW-1185">Reference proteome</keyword>
<dbReference type="EC" id="2.1.1.63" evidence="3"/>
<name>A0A347ZQB5_9CHLR</name>
<comment type="caution">
    <text evidence="10">The sequence shown here is derived from an EMBL/GenBank/DDBJ whole genome shotgun (WGS) entry which is preliminary data.</text>
</comment>
<comment type="catalytic activity">
    <reaction evidence="1">
        <text>a 4-O-methyl-thymidine in DNA + L-cysteinyl-[protein] = a thymidine in DNA + S-methyl-L-cysteinyl-[protein]</text>
        <dbReference type="Rhea" id="RHEA:53428"/>
        <dbReference type="Rhea" id="RHEA-COMP:10131"/>
        <dbReference type="Rhea" id="RHEA-COMP:10132"/>
        <dbReference type="Rhea" id="RHEA-COMP:13555"/>
        <dbReference type="Rhea" id="RHEA-COMP:13556"/>
        <dbReference type="ChEBI" id="CHEBI:29950"/>
        <dbReference type="ChEBI" id="CHEBI:82612"/>
        <dbReference type="ChEBI" id="CHEBI:137386"/>
        <dbReference type="ChEBI" id="CHEBI:137387"/>
        <dbReference type="EC" id="2.1.1.63"/>
    </reaction>
</comment>
<dbReference type="InterPro" id="IPR014048">
    <property type="entry name" value="MethylDNA_cys_MeTrfase_DNA-bd"/>
</dbReference>
<gene>
    <name evidence="10" type="ORF">DFR64_2606</name>
</gene>
<dbReference type="SUPFAM" id="SSF53155">
    <property type="entry name" value="Methylated DNA-protein cysteine methyltransferase domain"/>
    <property type="match status" value="1"/>
</dbReference>
<accession>A0A347ZQB5</accession>
<dbReference type="GO" id="GO:0006281">
    <property type="term" value="P:DNA repair"/>
    <property type="evidence" value="ECO:0007669"/>
    <property type="project" value="UniProtKB-KW"/>
</dbReference>
<dbReference type="Pfam" id="PF01035">
    <property type="entry name" value="DNA_binding_1"/>
    <property type="match status" value="1"/>
</dbReference>
<organism evidence="10 11">
    <name type="scientific">Pelolinea submarina</name>
    <dbReference type="NCBI Taxonomy" id="913107"/>
    <lineage>
        <taxon>Bacteria</taxon>
        <taxon>Bacillati</taxon>
        <taxon>Chloroflexota</taxon>
        <taxon>Anaerolineae</taxon>
        <taxon>Anaerolineales</taxon>
        <taxon>Anaerolineaceae</taxon>
        <taxon>Pelolinea</taxon>
    </lineage>
</organism>
<evidence type="ECO:0000259" key="9">
    <source>
        <dbReference type="Pfam" id="PF01035"/>
    </source>
</evidence>
<evidence type="ECO:0000256" key="6">
    <source>
        <dbReference type="ARBA" id="ARBA00022763"/>
    </source>
</evidence>
<dbReference type="NCBIfam" id="TIGR00589">
    <property type="entry name" value="ogt"/>
    <property type="match status" value="1"/>
</dbReference>
<dbReference type="PANTHER" id="PTHR10815:SF13">
    <property type="entry name" value="METHYLATED-DNA--PROTEIN-CYSTEINE METHYLTRANSFERASE"/>
    <property type="match status" value="1"/>
</dbReference>
<sequence length="183" mass="19727">MINQVNQDKPMAVAMVDGNPAGAVVIAASDVGLAYVSFQGLQDFKALILDKANIPSTRSLELAHAAGRQIQEYFDRKRKIFDLPLDLEDLPDFRRRVLQETAHIPYGTAITYGELAARIQQPKAARAVGGALARNPLAIVIPCHRVVASDGSMHGFSAAGGIATKIALLQLEGCRIQGDRLVR</sequence>
<keyword evidence="4 10" id="KW-0489">Methyltransferase</keyword>
<dbReference type="PANTHER" id="PTHR10815">
    <property type="entry name" value="METHYLATED-DNA--PROTEIN-CYSTEINE METHYLTRANSFERASE"/>
    <property type="match status" value="1"/>
</dbReference>
<evidence type="ECO:0000313" key="11">
    <source>
        <dbReference type="Proteomes" id="UP000256388"/>
    </source>
</evidence>
<comment type="similarity">
    <text evidence="2">Belongs to the MGMT family.</text>
</comment>
<keyword evidence="5 10" id="KW-0808">Transferase</keyword>
<dbReference type="Proteomes" id="UP000256388">
    <property type="component" value="Unassembled WGS sequence"/>
</dbReference>
<comment type="catalytic activity">
    <reaction evidence="8">
        <text>a 6-O-methyl-2'-deoxyguanosine in DNA + L-cysteinyl-[protein] = S-methyl-L-cysteinyl-[protein] + a 2'-deoxyguanosine in DNA</text>
        <dbReference type="Rhea" id="RHEA:24000"/>
        <dbReference type="Rhea" id="RHEA-COMP:10131"/>
        <dbReference type="Rhea" id="RHEA-COMP:10132"/>
        <dbReference type="Rhea" id="RHEA-COMP:11367"/>
        <dbReference type="Rhea" id="RHEA-COMP:11368"/>
        <dbReference type="ChEBI" id="CHEBI:29950"/>
        <dbReference type="ChEBI" id="CHEBI:82612"/>
        <dbReference type="ChEBI" id="CHEBI:85445"/>
        <dbReference type="ChEBI" id="CHEBI:85448"/>
        <dbReference type="EC" id="2.1.1.63"/>
    </reaction>
</comment>
<evidence type="ECO:0000256" key="3">
    <source>
        <dbReference type="ARBA" id="ARBA00011918"/>
    </source>
</evidence>
<dbReference type="InterPro" id="IPR036631">
    <property type="entry name" value="MGMT_N_sf"/>
</dbReference>
<dbReference type="EMBL" id="QUMS01000004">
    <property type="protein sequence ID" value="REG06174.1"/>
    <property type="molecule type" value="Genomic_DNA"/>
</dbReference>
<dbReference type="Gene3D" id="1.10.10.10">
    <property type="entry name" value="Winged helix-like DNA-binding domain superfamily/Winged helix DNA-binding domain"/>
    <property type="match status" value="1"/>
</dbReference>
<feature type="domain" description="Methylated-DNA-[protein]-cysteine S-methyltransferase DNA binding" evidence="9">
    <location>
        <begin position="92"/>
        <end position="173"/>
    </location>
</feature>
<dbReference type="PROSITE" id="PS00374">
    <property type="entry name" value="MGMT"/>
    <property type="match status" value="1"/>
</dbReference>
<protein>
    <recommendedName>
        <fullName evidence="3">methylated-DNA--[protein]-cysteine S-methyltransferase</fullName>
        <ecNumber evidence="3">2.1.1.63</ecNumber>
    </recommendedName>
</protein>
<dbReference type="OrthoDB" id="9802228at2"/>
<dbReference type="GO" id="GO:0032259">
    <property type="term" value="P:methylation"/>
    <property type="evidence" value="ECO:0007669"/>
    <property type="project" value="UniProtKB-KW"/>
</dbReference>
<dbReference type="InterPro" id="IPR036217">
    <property type="entry name" value="MethylDNA_cys_MeTrfase_DNAb"/>
</dbReference>
<dbReference type="AlphaFoldDB" id="A0A347ZQB5"/>
<dbReference type="Gene3D" id="3.30.160.70">
    <property type="entry name" value="Methylated DNA-protein cysteine methyltransferase domain"/>
    <property type="match status" value="1"/>
</dbReference>
<keyword evidence="6" id="KW-0227">DNA damage</keyword>
<dbReference type="SUPFAM" id="SSF46767">
    <property type="entry name" value="Methylated DNA-protein cysteine methyltransferase, C-terminal domain"/>
    <property type="match status" value="1"/>
</dbReference>
<dbReference type="InterPro" id="IPR001497">
    <property type="entry name" value="MethylDNA_cys_MeTrfase_AS"/>
</dbReference>
<evidence type="ECO:0000256" key="8">
    <source>
        <dbReference type="ARBA" id="ARBA00049348"/>
    </source>
</evidence>
<evidence type="ECO:0000256" key="4">
    <source>
        <dbReference type="ARBA" id="ARBA00022603"/>
    </source>
</evidence>
<evidence type="ECO:0000256" key="7">
    <source>
        <dbReference type="ARBA" id="ARBA00023204"/>
    </source>
</evidence>